<protein>
    <submittedName>
        <fullName evidence="2">DUF4956 domain-containing protein</fullName>
    </submittedName>
</protein>
<keyword evidence="1" id="KW-0472">Membrane</keyword>
<dbReference type="RefSeq" id="WP_203367294.1">
    <property type="nucleotide sequence ID" value="NZ_WSFT01000048.1"/>
</dbReference>
<reference evidence="2" key="1">
    <citation type="submission" date="2019-12" db="EMBL/GenBank/DDBJ databases">
        <title>Clostridiaceae gen. nov. sp. nov., isolated from sediment in Xinjiang, China.</title>
        <authorList>
            <person name="Zhang R."/>
        </authorList>
    </citation>
    <scope>NUCLEOTIDE SEQUENCE</scope>
    <source>
        <strain evidence="2">D2Q-11</strain>
    </source>
</reference>
<feature type="transmembrane region" description="Helical" evidence="1">
    <location>
        <begin position="25"/>
        <end position="43"/>
    </location>
</feature>
<dbReference type="Pfam" id="PF16316">
    <property type="entry name" value="DUF4956"/>
    <property type="match status" value="1"/>
</dbReference>
<dbReference type="EMBL" id="WSFT01000048">
    <property type="protein sequence ID" value="MBS4539370.1"/>
    <property type="molecule type" value="Genomic_DNA"/>
</dbReference>
<sequence>MDRFIDQEILFNLFNGMDSFTIENIIFNIVVTTLLALFIYFVYKKTFSGVVYSQNFNITIVMVCIITGIVMMLIQNNLALSLGMVGSLSIIRFRTAIKEPRDIGFLFWAIAVGLSAGTNKFIIAIIGSIILSIILFIFNRVVYIDYAYLLVLRGTKIESKEVSDILNEYKIPYKLRMKTTRDNFMEITYEIKLKQIGEDFLIKSLKSIDSIEEVHIVSYNGEVSG</sequence>
<keyword evidence="1" id="KW-1133">Transmembrane helix</keyword>
<evidence type="ECO:0000256" key="1">
    <source>
        <dbReference type="SAM" id="Phobius"/>
    </source>
</evidence>
<dbReference type="InterPro" id="IPR032531">
    <property type="entry name" value="DUF4956"/>
</dbReference>
<name>A0A942UWI0_9FIRM</name>
<dbReference type="Proteomes" id="UP000724672">
    <property type="component" value="Unassembled WGS sequence"/>
</dbReference>
<feature type="transmembrane region" description="Helical" evidence="1">
    <location>
        <begin position="55"/>
        <end position="74"/>
    </location>
</feature>
<keyword evidence="1" id="KW-0812">Transmembrane</keyword>
<feature type="transmembrane region" description="Helical" evidence="1">
    <location>
        <begin position="129"/>
        <end position="151"/>
    </location>
</feature>
<evidence type="ECO:0000313" key="3">
    <source>
        <dbReference type="Proteomes" id="UP000724672"/>
    </source>
</evidence>
<comment type="caution">
    <text evidence="2">The sequence shown here is derived from an EMBL/GenBank/DDBJ whole genome shotgun (WGS) entry which is preliminary data.</text>
</comment>
<gene>
    <name evidence="2" type="ORF">GOQ27_12915</name>
</gene>
<dbReference type="AlphaFoldDB" id="A0A942UWI0"/>
<keyword evidence="3" id="KW-1185">Reference proteome</keyword>
<proteinExistence type="predicted"/>
<accession>A0A942UWI0</accession>
<organism evidence="2 3">
    <name type="scientific">Anaeromonas frigoriresistens</name>
    <dbReference type="NCBI Taxonomy" id="2683708"/>
    <lineage>
        <taxon>Bacteria</taxon>
        <taxon>Bacillati</taxon>
        <taxon>Bacillota</taxon>
        <taxon>Tissierellia</taxon>
        <taxon>Tissierellales</taxon>
        <taxon>Thermohalobacteraceae</taxon>
        <taxon>Anaeromonas</taxon>
    </lineage>
</organism>
<evidence type="ECO:0000313" key="2">
    <source>
        <dbReference type="EMBL" id="MBS4539370.1"/>
    </source>
</evidence>